<sequence length="105" mass="11761">MLEKGCNPILPEETLRKDSIKIHPTAFSFNIMLDKGKHHAKQSINDAFDNAKQNLDNIHKVPDFKVGVLVLVSALNFNNIKGPEKLEYSYLVPFVIFALHGTNSA</sequence>
<organism evidence="1 2">
    <name type="scientific">Austropuccinia psidii MF-1</name>
    <dbReference type="NCBI Taxonomy" id="1389203"/>
    <lineage>
        <taxon>Eukaryota</taxon>
        <taxon>Fungi</taxon>
        <taxon>Dikarya</taxon>
        <taxon>Basidiomycota</taxon>
        <taxon>Pucciniomycotina</taxon>
        <taxon>Pucciniomycetes</taxon>
        <taxon>Pucciniales</taxon>
        <taxon>Sphaerophragmiaceae</taxon>
        <taxon>Austropuccinia</taxon>
    </lineage>
</organism>
<comment type="caution">
    <text evidence="1">The sequence shown here is derived from an EMBL/GenBank/DDBJ whole genome shotgun (WGS) entry which is preliminary data.</text>
</comment>
<dbReference type="AlphaFoldDB" id="A0A9Q3DMZ6"/>
<name>A0A9Q3DMZ6_9BASI</name>
<dbReference type="Proteomes" id="UP000765509">
    <property type="component" value="Unassembled WGS sequence"/>
</dbReference>
<reference evidence="1" key="1">
    <citation type="submission" date="2021-03" db="EMBL/GenBank/DDBJ databases">
        <title>Draft genome sequence of rust myrtle Austropuccinia psidii MF-1, a brazilian biotype.</title>
        <authorList>
            <person name="Quecine M.C."/>
            <person name="Pachon D.M.R."/>
            <person name="Bonatelli M.L."/>
            <person name="Correr F.H."/>
            <person name="Franceschini L.M."/>
            <person name="Leite T.F."/>
            <person name="Margarido G.R.A."/>
            <person name="Almeida C.A."/>
            <person name="Ferrarezi J.A."/>
            <person name="Labate C.A."/>
        </authorList>
    </citation>
    <scope>NUCLEOTIDE SEQUENCE</scope>
    <source>
        <strain evidence="1">MF-1</strain>
    </source>
</reference>
<evidence type="ECO:0000313" key="1">
    <source>
        <dbReference type="EMBL" id="MBW0504528.1"/>
    </source>
</evidence>
<dbReference type="EMBL" id="AVOT02017984">
    <property type="protein sequence ID" value="MBW0504528.1"/>
    <property type="molecule type" value="Genomic_DNA"/>
</dbReference>
<accession>A0A9Q3DMZ6</accession>
<protein>
    <submittedName>
        <fullName evidence="1">Uncharacterized protein</fullName>
    </submittedName>
</protein>
<proteinExistence type="predicted"/>
<evidence type="ECO:0000313" key="2">
    <source>
        <dbReference type="Proteomes" id="UP000765509"/>
    </source>
</evidence>
<keyword evidence="2" id="KW-1185">Reference proteome</keyword>
<gene>
    <name evidence="1" type="ORF">O181_044243</name>
</gene>